<dbReference type="PANTHER" id="PTHR48082">
    <property type="entry name" value="ATP SYNTHASE SUBUNIT ALPHA, MITOCHONDRIAL"/>
    <property type="match status" value="1"/>
</dbReference>
<dbReference type="AlphaFoldDB" id="A0A5B8MX51"/>
<dbReference type="OrthoDB" id="30023at2759"/>
<dbReference type="Gene3D" id="3.40.50.300">
    <property type="entry name" value="P-loop containing nucleotide triphosphate hydrolases"/>
    <property type="match status" value="1"/>
</dbReference>
<evidence type="ECO:0000313" key="4">
    <source>
        <dbReference type="Proteomes" id="UP000316726"/>
    </source>
</evidence>
<keyword evidence="4" id="KW-1185">Reference proteome</keyword>
<dbReference type="InterPro" id="IPR000194">
    <property type="entry name" value="ATPase_F1/V1/A1_a/bsu_nucl-bd"/>
</dbReference>
<dbReference type="InterPro" id="IPR005294">
    <property type="entry name" value="ATP_synth_F1_asu"/>
</dbReference>
<feature type="domain" description="ATPase F1/V1/A1 complex alpha/beta subunit nucleotide-binding" evidence="2">
    <location>
        <begin position="146"/>
        <end position="267"/>
    </location>
</feature>
<evidence type="ECO:0000259" key="2">
    <source>
        <dbReference type="Pfam" id="PF00006"/>
    </source>
</evidence>
<dbReference type="STRING" id="1764295.A0A5B8MX51"/>
<reference evidence="3 4" key="1">
    <citation type="submission" date="2018-07" db="EMBL/GenBank/DDBJ databases">
        <title>The complete nuclear genome of the prasinophyte Chloropicon primus (CCMP1205).</title>
        <authorList>
            <person name="Pombert J.-F."/>
            <person name="Otis C."/>
            <person name="Turmel M."/>
            <person name="Lemieux C."/>
        </authorList>
    </citation>
    <scope>NUCLEOTIDE SEQUENCE [LARGE SCALE GENOMIC DNA]</scope>
    <source>
        <strain evidence="3 4">CCMP1205</strain>
    </source>
</reference>
<dbReference type="GO" id="GO:0046933">
    <property type="term" value="F:proton-transporting ATP synthase activity, rotational mechanism"/>
    <property type="evidence" value="ECO:0007669"/>
    <property type="project" value="InterPro"/>
</dbReference>
<evidence type="ECO:0000256" key="1">
    <source>
        <dbReference type="ARBA" id="ARBA00008936"/>
    </source>
</evidence>
<evidence type="ECO:0000313" key="3">
    <source>
        <dbReference type="EMBL" id="QDZ24114.1"/>
    </source>
</evidence>
<dbReference type="Pfam" id="PF00006">
    <property type="entry name" value="ATP-synt_ab"/>
    <property type="match status" value="1"/>
</dbReference>
<name>A0A5B8MX51_9CHLO</name>
<dbReference type="GO" id="GO:0045259">
    <property type="term" value="C:proton-transporting ATP synthase complex"/>
    <property type="evidence" value="ECO:0007669"/>
    <property type="project" value="InterPro"/>
</dbReference>
<proteinExistence type="inferred from homology"/>
<dbReference type="EMBL" id="CP031045">
    <property type="protein sequence ID" value="QDZ24114.1"/>
    <property type="molecule type" value="Genomic_DNA"/>
</dbReference>
<gene>
    <name evidence="3" type="ORF">A3770_12p66320</name>
</gene>
<keyword evidence="3" id="KW-0378">Hydrolase</keyword>
<dbReference type="GO" id="GO:0043531">
    <property type="term" value="F:ADP binding"/>
    <property type="evidence" value="ECO:0007669"/>
    <property type="project" value="TreeGrafter"/>
</dbReference>
<sequence length="512" mass="54994">MVTTRGASSEAEGDAVVTVDLVREEEGFVVLKGVGHTVPAGTLLFDGKAEHAVGYVAYNMKDMDPTELRAVGLPLAPGGLREGQELTLLRGENLLRAPKAADVLGKVVDCLGLAAADFGEGSRVPLFNDYPGVDDRQPIGENFHTGVKAVDAIVPVGVGQSMLVMGKRGTRKTTMALDVLLAHGGGKSEGGHTFVYACDERDLGLVRATLREAGIEDRTVVVTSRSGSQSAGRRYTALLQALAIAEDVRDSGGHAVVFLDDLSAAVKFWESVCQCETSLSDEDMEELMEVDGMLIARYDALQRQFFSNILQRSAKMSDKLGGGSLTLFGLLQGEPMREDKMDLGVKILKQQNLSPEMREKLLLALAQQVKEKDGVEDGSDSASGSSFVSTRSIEEFKSISDGHILMCDSNAARQEDTYDIVPSLSTTRLGVGRVAAPSMIDLCSSLQLMLQQSLDAKAYGDLHEDSTSSQDTKSTQVLRLLTQTAGQPVPLERLREDLVSVLEREKEAVVNA</sequence>
<comment type="similarity">
    <text evidence="1">Belongs to the ATPase alpha/beta chains family.</text>
</comment>
<organism evidence="3 4">
    <name type="scientific">Chloropicon primus</name>
    <dbReference type="NCBI Taxonomy" id="1764295"/>
    <lineage>
        <taxon>Eukaryota</taxon>
        <taxon>Viridiplantae</taxon>
        <taxon>Chlorophyta</taxon>
        <taxon>Chloropicophyceae</taxon>
        <taxon>Chloropicales</taxon>
        <taxon>Chloropicaceae</taxon>
        <taxon>Chloropicon</taxon>
    </lineage>
</organism>
<dbReference type="GO" id="GO:0016787">
    <property type="term" value="F:hydrolase activity"/>
    <property type="evidence" value="ECO:0007669"/>
    <property type="project" value="UniProtKB-KW"/>
</dbReference>
<dbReference type="PANTHER" id="PTHR48082:SF2">
    <property type="entry name" value="ATP SYNTHASE SUBUNIT ALPHA, MITOCHONDRIAL"/>
    <property type="match status" value="1"/>
</dbReference>
<dbReference type="InterPro" id="IPR027417">
    <property type="entry name" value="P-loop_NTPase"/>
</dbReference>
<dbReference type="Proteomes" id="UP000316726">
    <property type="component" value="Chromosome 12"/>
</dbReference>
<accession>A0A5B8MX51</accession>
<dbReference type="SUPFAM" id="SSF52540">
    <property type="entry name" value="P-loop containing nucleoside triphosphate hydrolases"/>
    <property type="match status" value="1"/>
</dbReference>
<dbReference type="GO" id="GO:0005524">
    <property type="term" value="F:ATP binding"/>
    <property type="evidence" value="ECO:0007669"/>
    <property type="project" value="InterPro"/>
</dbReference>
<protein>
    <submittedName>
        <fullName evidence="3">P-loop-containing nucleoside triphosphate hydrolase</fullName>
    </submittedName>
</protein>